<protein>
    <submittedName>
        <fullName evidence="3">Mannose-6-phosphate isomerase</fullName>
    </submittedName>
</protein>
<dbReference type="InterPro" id="IPR012341">
    <property type="entry name" value="6hp_glycosidase-like_sf"/>
</dbReference>
<accession>A0A1D8UX97</accession>
<dbReference type="AlphaFoldDB" id="A0A1D8UX97"/>
<evidence type="ECO:0000256" key="2">
    <source>
        <dbReference type="ARBA" id="ARBA00023235"/>
    </source>
</evidence>
<keyword evidence="4" id="KW-1185">Reference proteome</keyword>
<dbReference type="eggNOG" id="COG2942">
    <property type="taxonomic scope" value="Bacteria"/>
</dbReference>
<name>A0A1D8UX97_9PROT</name>
<reference evidence="3 4" key="1">
    <citation type="journal article" date="2016" name="Microb. Cell Fact.">
        <title>Dissection of exopolysaccharide biosynthesis in Kozakia baliensis.</title>
        <authorList>
            <person name="Brandt J.U."/>
            <person name="Jakob F."/>
            <person name="Behr J."/>
            <person name="Geissler A.J."/>
            <person name="Vogel R.F."/>
        </authorList>
    </citation>
    <scope>NUCLEOTIDE SEQUENCE [LARGE SCALE GENOMIC DNA]</scope>
    <source>
        <strain evidence="3 4">DSM 14400</strain>
    </source>
</reference>
<dbReference type="Proteomes" id="UP000179145">
    <property type="component" value="Chromosome"/>
</dbReference>
<evidence type="ECO:0000313" key="4">
    <source>
        <dbReference type="Proteomes" id="UP000179145"/>
    </source>
</evidence>
<dbReference type="STRING" id="153496.A0U89_10380"/>
<evidence type="ECO:0000256" key="1">
    <source>
        <dbReference type="ARBA" id="ARBA00008558"/>
    </source>
</evidence>
<proteinExistence type="inferred from homology"/>
<dbReference type="Gene3D" id="1.50.10.10">
    <property type="match status" value="1"/>
</dbReference>
<dbReference type="GO" id="GO:0016853">
    <property type="term" value="F:isomerase activity"/>
    <property type="evidence" value="ECO:0007669"/>
    <property type="project" value="UniProtKB-KW"/>
</dbReference>
<dbReference type="EMBL" id="CP014674">
    <property type="protein sequence ID" value="AOX18274.1"/>
    <property type="molecule type" value="Genomic_DNA"/>
</dbReference>
<dbReference type="KEGG" id="kba:A0U89_10380"/>
<evidence type="ECO:0000313" key="3">
    <source>
        <dbReference type="EMBL" id="AOX18274.1"/>
    </source>
</evidence>
<dbReference type="InterPro" id="IPR008928">
    <property type="entry name" value="6-hairpin_glycosidase_sf"/>
</dbReference>
<dbReference type="InterPro" id="IPR010819">
    <property type="entry name" value="AGE/CE"/>
</dbReference>
<dbReference type="GO" id="GO:0005975">
    <property type="term" value="P:carbohydrate metabolic process"/>
    <property type="evidence" value="ECO:0007669"/>
    <property type="project" value="InterPro"/>
</dbReference>
<dbReference type="SUPFAM" id="SSF48208">
    <property type="entry name" value="Six-hairpin glycosidases"/>
    <property type="match status" value="1"/>
</dbReference>
<organism evidence="3 4">
    <name type="scientific">Kozakia baliensis</name>
    <dbReference type="NCBI Taxonomy" id="153496"/>
    <lineage>
        <taxon>Bacteria</taxon>
        <taxon>Pseudomonadati</taxon>
        <taxon>Pseudomonadota</taxon>
        <taxon>Alphaproteobacteria</taxon>
        <taxon>Acetobacterales</taxon>
        <taxon>Acetobacteraceae</taxon>
        <taxon>Kozakia</taxon>
    </lineage>
</organism>
<dbReference type="Pfam" id="PF07221">
    <property type="entry name" value="GlcNAc_2-epim"/>
    <property type="match status" value="1"/>
</dbReference>
<gene>
    <name evidence="3" type="ORF">A0U89_10380</name>
</gene>
<keyword evidence="2 3" id="KW-0413">Isomerase</keyword>
<sequence>MKPCHVSSHANEKPFSLNKDRWRDWLSQDALPLWSGVGFDARRRLFHERLTFDHQPIPLPELRLMVQARQIATYCRAELDGFDTTASLALDCLHEVERRYWRSDDAKGWIFSLGPDGRPADRRRDLYGHAFILFAYAWAYRVSHDPAYLTVARETILEIESIFSTGTEGYLDTIPAPDAIRRQNPHMHLLEAYLELFDVSGDELYLQGARRLVHLAMRHFILPNTGMLLEFFNVSWSPLQAPGHNRIEPGHLFEWSWLFNEFGRLAPHESMIEEILVTQRELFESARNYGVDPQTSLVCDAITDHGARLEDSTRIWPQTEFIRMLCLRQRHGDFRDAALLARQGKRFFEHYAPQHLKGGWIDRLDVHGVPITDHMPASSFYHIYGAATEVLNSLTE</sequence>
<dbReference type="PANTHER" id="PTHR15108">
    <property type="entry name" value="N-ACYLGLUCOSAMINE-2-EPIMERASE"/>
    <property type="match status" value="1"/>
</dbReference>
<comment type="similarity">
    <text evidence="1">Belongs to the N-acylglucosamine 2-epimerase family.</text>
</comment>